<keyword evidence="4" id="KW-1185">Reference proteome</keyword>
<dbReference type="eggNOG" id="COG1611">
    <property type="taxonomic scope" value="Bacteria"/>
</dbReference>
<dbReference type="EC" id="3.2.2.n1" evidence="1"/>
<dbReference type="FunCoup" id="Q9RX44">
    <property type="interactions" value="175"/>
</dbReference>
<dbReference type="HOGENOM" id="CLU_058336_0_5_0"/>
<dbReference type="GO" id="GO:0005829">
    <property type="term" value="C:cytosol"/>
    <property type="evidence" value="ECO:0000318"/>
    <property type="project" value="GO_Central"/>
</dbReference>
<evidence type="ECO:0000313" key="3">
    <source>
        <dbReference type="EMBL" id="AAF10050.1"/>
    </source>
</evidence>
<dbReference type="EMBL" id="AE000513">
    <property type="protein sequence ID" value="AAF10050.1"/>
    <property type="molecule type" value="Genomic_DNA"/>
</dbReference>
<dbReference type="KEGG" id="dra:DR_0471"/>
<gene>
    <name evidence="3" type="ordered locus">DR_0471</name>
</gene>
<evidence type="ECO:0000256" key="2">
    <source>
        <dbReference type="SAM" id="MobiDB-lite"/>
    </source>
</evidence>
<organism evidence="3 4">
    <name type="scientific">Deinococcus radiodurans (strain ATCC 13939 / DSM 20539 / JCM 16871 / CCUG 27074 / LMG 4051 / NBRC 15346 / NCIMB 9279 / VKM B-1422 / R1)</name>
    <dbReference type="NCBI Taxonomy" id="243230"/>
    <lineage>
        <taxon>Bacteria</taxon>
        <taxon>Thermotogati</taxon>
        <taxon>Deinococcota</taxon>
        <taxon>Deinococci</taxon>
        <taxon>Deinococcales</taxon>
        <taxon>Deinococcaceae</taxon>
        <taxon>Deinococcus</taxon>
    </lineage>
</organism>
<comment type="similarity">
    <text evidence="1">Belongs to the LOG family.</text>
</comment>
<evidence type="ECO:0000313" key="4">
    <source>
        <dbReference type="Proteomes" id="UP000002524"/>
    </source>
</evidence>
<dbReference type="Pfam" id="PF03641">
    <property type="entry name" value="Lysine_decarbox"/>
    <property type="match status" value="1"/>
</dbReference>
<dbReference type="SUPFAM" id="SSF102405">
    <property type="entry name" value="MCP/YpsA-like"/>
    <property type="match status" value="1"/>
</dbReference>
<dbReference type="AlphaFoldDB" id="Q9RX44"/>
<sequence length="256" mass="28142">MPPCVPAPRSAPCGMDNGIPHYQLEHMTEDAWRMFRILGEFSIGFDRMAHLSVPLVTVYGSARTALTDRYYGLAQTLGRELVGAGFGVVTGGGPGIMQAANQGAYEAGGVSVGLNIVLPHEQRHNPYQTLSLEFEYFHARKVMLARYAHAFVAFPGGFGTLDEMMEILTLVQTRKMRPVPIYFVGEAHWRGLVEWFRTSLVENGAIAADDLKLFKLVDDVSQIPADVRAYHDPGAGDGFKRPTAEDTEKAQGEQPT</sequence>
<feature type="compositionally biased region" description="Basic and acidic residues" evidence="2">
    <location>
        <begin position="238"/>
        <end position="256"/>
    </location>
</feature>
<reference evidence="3 4" key="1">
    <citation type="journal article" date="1999" name="Science">
        <title>Genome sequence of the radioresistant bacterium Deinococcus radiodurans R1.</title>
        <authorList>
            <person name="White O."/>
            <person name="Eisen J.A."/>
            <person name="Heidelberg J.F."/>
            <person name="Hickey E.K."/>
            <person name="Peterson J.D."/>
            <person name="Dodson R.J."/>
            <person name="Haft D.H."/>
            <person name="Gwinn M.L."/>
            <person name="Nelson W.C."/>
            <person name="Richardson D.L."/>
            <person name="Moffat K.S."/>
            <person name="Qin H."/>
            <person name="Jiang L."/>
            <person name="Pamphile W."/>
            <person name="Crosby M."/>
            <person name="Shen M."/>
            <person name="Vamathevan J.J."/>
            <person name="Lam P."/>
            <person name="McDonald L."/>
            <person name="Utterback T."/>
            <person name="Zalewski C."/>
            <person name="Makarova K.S."/>
            <person name="Aravind L."/>
            <person name="Daly M.J."/>
            <person name="Minton K.W."/>
            <person name="Fleischmann R.D."/>
            <person name="Ketchum K.A."/>
            <person name="Nelson K.E."/>
            <person name="Salzberg S."/>
            <person name="Smith H.O."/>
            <person name="Venter J.C."/>
            <person name="Fraser C.M."/>
        </authorList>
    </citation>
    <scope>NUCLEOTIDE SEQUENCE [LARGE SCALE GENOMIC DNA]</scope>
    <source>
        <strain evidence="4">ATCC 13939 / DSM 20539 / JCM 16871 / LMG 4051 / NBRC 15346 / NCIMB 9279 / R1 / VKM B-1422</strain>
    </source>
</reference>
<dbReference type="PANTHER" id="PTHR43393:SF2">
    <property type="entry name" value="CYTOKININ RIBOSIDE 5'-MONOPHOSPHATE PHOSPHORIBOHYDROLASE"/>
    <property type="match status" value="1"/>
</dbReference>
<dbReference type="GO" id="GO:0016787">
    <property type="term" value="F:hydrolase activity"/>
    <property type="evidence" value="ECO:0007669"/>
    <property type="project" value="UniProtKB-KW"/>
</dbReference>
<evidence type="ECO:0000256" key="1">
    <source>
        <dbReference type="RuleBase" id="RU363015"/>
    </source>
</evidence>
<proteinExistence type="inferred from homology"/>
<dbReference type="OrthoDB" id="9801098at2"/>
<feature type="region of interest" description="Disordered" evidence="2">
    <location>
        <begin position="229"/>
        <end position="256"/>
    </location>
</feature>
<keyword evidence="1" id="KW-0378">Hydrolase</keyword>
<dbReference type="InterPro" id="IPR052341">
    <property type="entry name" value="LOG_family_nucleotidases"/>
</dbReference>
<dbReference type="Proteomes" id="UP000002524">
    <property type="component" value="Chromosome 1"/>
</dbReference>
<dbReference type="STRING" id="243230.DR_0471"/>
<dbReference type="NCBIfam" id="TIGR00730">
    <property type="entry name" value="Rossman fold protein, TIGR00730 family"/>
    <property type="match status" value="1"/>
</dbReference>
<dbReference type="InterPro" id="IPR031100">
    <property type="entry name" value="LOG_fam"/>
</dbReference>
<dbReference type="PANTHER" id="PTHR43393">
    <property type="entry name" value="CYTOKININ RIBOSIDE 5'-MONOPHOSPHATE PHOSPHORIBOHYDROLASE"/>
    <property type="match status" value="1"/>
</dbReference>
<dbReference type="PATRIC" id="fig|243230.17.peg.649"/>
<dbReference type="InParanoid" id="Q9RX44"/>
<dbReference type="GO" id="GO:0009691">
    <property type="term" value="P:cytokinin biosynthetic process"/>
    <property type="evidence" value="ECO:0007669"/>
    <property type="project" value="UniProtKB-UniRule"/>
</dbReference>
<accession>Q9RX44</accession>
<protein>
    <recommendedName>
        <fullName evidence="1">Cytokinin riboside 5'-monophosphate phosphoribohydrolase</fullName>
        <ecNumber evidence="1">3.2.2.n1</ecNumber>
    </recommendedName>
</protein>
<name>Q9RX44_DEIRA</name>
<keyword evidence="1" id="KW-0203">Cytokinin biosynthesis</keyword>
<dbReference type="PIR" id="G75515">
    <property type="entry name" value="G75515"/>
</dbReference>
<dbReference type="PaxDb" id="243230-DR_0471"/>
<dbReference type="Gene3D" id="3.40.50.450">
    <property type="match status" value="1"/>
</dbReference>
<dbReference type="InterPro" id="IPR005269">
    <property type="entry name" value="LOG"/>
</dbReference>
<dbReference type="EnsemblBacteria" id="AAF10050">
    <property type="protein sequence ID" value="AAF10050"/>
    <property type="gene ID" value="DR_0471"/>
</dbReference>